<feature type="signal peptide" evidence="1">
    <location>
        <begin position="1"/>
        <end position="26"/>
    </location>
</feature>
<keyword evidence="1" id="KW-0732">Signal</keyword>
<dbReference type="Proteomes" id="UP000198525">
    <property type="component" value="Unassembled WGS sequence"/>
</dbReference>
<dbReference type="CDD" id="cd20778">
    <property type="entry name" value="8prop_hemeD1_NirF"/>
    <property type="match status" value="1"/>
</dbReference>
<evidence type="ECO:0000256" key="1">
    <source>
        <dbReference type="SAM" id="SignalP"/>
    </source>
</evidence>
<dbReference type="InterPro" id="IPR003143">
    <property type="entry name" value="Cyt_cd1_C_sf"/>
</dbReference>
<organism evidence="2 3">
    <name type="scientific">Billgrantia gudaonensis</name>
    <dbReference type="NCBI Taxonomy" id="376427"/>
    <lineage>
        <taxon>Bacteria</taxon>
        <taxon>Pseudomonadati</taxon>
        <taxon>Pseudomonadota</taxon>
        <taxon>Gammaproteobacteria</taxon>
        <taxon>Oceanospirillales</taxon>
        <taxon>Halomonadaceae</taxon>
        <taxon>Billgrantia</taxon>
    </lineage>
</organism>
<dbReference type="AlphaFoldDB" id="A0A1G8PW17"/>
<keyword evidence="3" id="KW-1185">Reference proteome</keyword>
<sequence>MPISASLKTLFAAAGLALLTATPAVAETSGDDAPVLRGTGDLGVVIERATGSVALVDTTEKSVLEHVDGFGDLSHASVKFSRDARHAFVFGRDGGLTRLDLLTGEIDGRIIQSGNSIGGAISQDGRYVAVGNYEPGGVKVFDAETLELVADVPADYETDEGETAQAKVVGVVDAPGNRFVFSLFEANQIWVLDMSGDEPEVTKYRDIGSQPYDALITANGRYYIAGLFGEDGMALLDLWHPEKGVQRILPDYGRGEERLPVYKMPHLEGWAMAGDQAFFPAVGRHEVLVADTDDWSLTDRIEVQGQPIFVMSRPDERQVWVTFAHPDNDAVQVIDSRTHEVIETLSPGDSVLHKEFTPRGEHIWISARDSDTVTVYDTRTFEKLATLEAESPSGVFFTYRAHRIGL</sequence>
<protein>
    <submittedName>
        <fullName evidence="2">Protein NirF</fullName>
    </submittedName>
</protein>
<accession>A0A1G8PW17</accession>
<feature type="chain" id="PRO_5011747210" evidence="1">
    <location>
        <begin position="27"/>
        <end position="406"/>
    </location>
</feature>
<dbReference type="RefSeq" id="WP_089682978.1">
    <property type="nucleotide sequence ID" value="NZ_FNES01000002.1"/>
</dbReference>
<dbReference type="PANTHER" id="PTHR47197:SF3">
    <property type="entry name" value="DIHYDRO-HEME D1 DEHYDROGENASE"/>
    <property type="match status" value="1"/>
</dbReference>
<dbReference type="InterPro" id="IPR011048">
    <property type="entry name" value="Haem_d1_sf"/>
</dbReference>
<dbReference type="STRING" id="376427.SAMN04487954_102214"/>
<gene>
    <name evidence="2" type="ORF">SAMN04487954_102214</name>
</gene>
<evidence type="ECO:0000313" key="2">
    <source>
        <dbReference type="EMBL" id="SDI96647.1"/>
    </source>
</evidence>
<evidence type="ECO:0000313" key="3">
    <source>
        <dbReference type="Proteomes" id="UP000198525"/>
    </source>
</evidence>
<name>A0A1G8PW17_9GAMM</name>
<dbReference type="EMBL" id="FNES01000002">
    <property type="protein sequence ID" value="SDI96647.1"/>
    <property type="molecule type" value="Genomic_DNA"/>
</dbReference>
<dbReference type="PANTHER" id="PTHR47197">
    <property type="entry name" value="PROTEIN NIRF"/>
    <property type="match status" value="1"/>
</dbReference>
<dbReference type="InterPro" id="IPR051200">
    <property type="entry name" value="Host-pathogen_enzymatic-act"/>
</dbReference>
<dbReference type="Gene3D" id="2.140.10.20">
    <property type="entry name" value="C-terminal (heme d1) domain of cytochrome cd1-nitrite reductase"/>
    <property type="match status" value="1"/>
</dbReference>
<dbReference type="SUPFAM" id="SSF51004">
    <property type="entry name" value="C-terminal (heme d1) domain of cytochrome cd1-nitrite reductase"/>
    <property type="match status" value="1"/>
</dbReference>
<dbReference type="Pfam" id="PF02239">
    <property type="entry name" value="Cytochrom_D1"/>
    <property type="match status" value="1"/>
</dbReference>
<reference evidence="2 3" key="1">
    <citation type="submission" date="2016-10" db="EMBL/GenBank/DDBJ databases">
        <authorList>
            <person name="de Groot N.N."/>
        </authorList>
    </citation>
    <scope>NUCLEOTIDE SEQUENCE [LARGE SCALE GENOMIC DNA]</scope>
    <source>
        <strain evidence="2 3">CGMCC 1.6133</strain>
    </source>
</reference>
<proteinExistence type="predicted"/>
<dbReference type="OrthoDB" id="5290932at2"/>